<feature type="transmembrane region" description="Helical" evidence="6">
    <location>
        <begin position="342"/>
        <end position="363"/>
    </location>
</feature>
<feature type="region of interest" description="Disordered" evidence="5">
    <location>
        <begin position="398"/>
        <end position="431"/>
    </location>
</feature>
<dbReference type="Proteomes" id="UP000190037">
    <property type="component" value="Unassembled WGS sequence"/>
</dbReference>
<feature type="transmembrane region" description="Helical" evidence="6">
    <location>
        <begin position="44"/>
        <end position="63"/>
    </location>
</feature>
<evidence type="ECO:0000256" key="4">
    <source>
        <dbReference type="ARBA" id="ARBA00023136"/>
    </source>
</evidence>
<comment type="caution">
    <text evidence="8">The sequence shown here is derived from an EMBL/GenBank/DDBJ whole genome shotgun (WGS) entry which is preliminary data.</text>
</comment>
<keyword evidence="9" id="KW-1185">Reference proteome</keyword>
<dbReference type="RefSeq" id="WP_078976343.1">
    <property type="nucleotide sequence ID" value="NZ_MWQN01000001.1"/>
</dbReference>
<keyword evidence="4 6" id="KW-0472">Membrane</keyword>
<comment type="subcellular location">
    <subcellularLocation>
        <location evidence="1">Endomembrane system</location>
        <topology evidence="1">Multi-pass membrane protein</topology>
    </subcellularLocation>
</comment>
<reference evidence="8 9" key="1">
    <citation type="submission" date="2017-03" db="EMBL/GenBank/DDBJ databases">
        <title>Draft genome sequence of Streptomyces scabrisporus NF3, endophyte isolated from Amphipterygium adstringens.</title>
        <authorList>
            <person name="Vazquez M."/>
            <person name="Ceapa C.D."/>
            <person name="Rodriguez Luna D."/>
            <person name="Sanchez Esquivel S."/>
        </authorList>
    </citation>
    <scope>NUCLEOTIDE SEQUENCE [LARGE SCALE GENOMIC DNA]</scope>
    <source>
        <strain evidence="8 9">NF3</strain>
    </source>
</reference>
<proteinExistence type="predicted"/>
<feature type="compositionally biased region" description="Pro residues" evidence="5">
    <location>
        <begin position="399"/>
        <end position="419"/>
    </location>
</feature>
<feature type="domain" description="HTTM-like" evidence="7">
    <location>
        <begin position="35"/>
        <end position="379"/>
    </location>
</feature>
<keyword evidence="3 6" id="KW-1133">Transmembrane helix</keyword>
<organism evidence="8 9">
    <name type="scientific">Embleya scabrispora</name>
    <dbReference type="NCBI Taxonomy" id="159449"/>
    <lineage>
        <taxon>Bacteria</taxon>
        <taxon>Bacillati</taxon>
        <taxon>Actinomycetota</taxon>
        <taxon>Actinomycetes</taxon>
        <taxon>Kitasatosporales</taxon>
        <taxon>Streptomycetaceae</taxon>
        <taxon>Embleya</taxon>
    </lineage>
</organism>
<dbReference type="InterPro" id="IPR011020">
    <property type="entry name" value="HTTM-like"/>
</dbReference>
<dbReference type="PANTHER" id="PTHR39535:SF2">
    <property type="entry name" value="HTTM DOMAIN-CONTAINING PROTEIN"/>
    <property type="match status" value="1"/>
</dbReference>
<dbReference type="InterPro" id="IPR052964">
    <property type="entry name" value="Sporulation_signal_mat"/>
</dbReference>
<evidence type="ECO:0000256" key="6">
    <source>
        <dbReference type="SAM" id="Phobius"/>
    </source>
</evidence>
<evidence type="ECO:0000256" key="1">
    <source>
        <dbReference type="ARBA" id="ARBA00004127"/>
    </source>
</evidence>
<accession>A0A1T3NZ01</accession>
<evidence type="ECO:0000313" key="8">
    <source>
        <dbReference type="EMBL" id="OPC82073.1"/>
    </source>
</evidence>
<evidence type="ECO:0000256" key="3">
    <source>
        <dbReference type="ARBA" id="ARBA00022989"/>
    </source>
</evidence>
<gene>
    <name evidence="8" type="ORF">B4N89_15000</name>
</gene>
<sequence length="431" mass="46698">MTSGESRPPDAASPFHRVEDAAGRALVGALDAISTRTFAVHQAALLRIGYGLVFLVGLLREYLNRREIWGDRSAWSPDMARELLNGIEGVSLLLESDSRWWFEGVYLAAIVVSALFVLGWHTRATGVLFAVMVVSFNSRSILMTDGGDTVLLLMSIYLAFTACGRVWSLDARRARRTGVRPGTGPGHEVGVLVGLIAMVVLGTTCRADSWAVHPEFSFAFVCQWIWLPGILVVFGALWRLPREVEQVRAGLVTAVHNCALFVIAAEVCFIYGAAGLYKVQGSYWQDGTAMHYVLNLEYFAPWPGVSHTLAANTEMGVVLAYLTVFVQVGFVFMLFAKRVKYVAIVILLGMHFGIAVLLGLPAFSASMSVGDALFLPTAFLIWTRSRVIGRLAARLRRGPAPPAEAPADPRPPAVPPPSDGPAGLSPTATRA</sequence>
<evidence type="ECO:0000259" key="7">
    <source>
        <dbReference type="SMART" id="SM00752"/>
    </source>
</evidence>
<dbReference type="SMART" id="SM00752">
    <property type="entry name" value="HTTM"/>
    <property type="match status" value="1"/>
</dbReference>
<evidence type="ECO:0000256" key="2">
    <source>
        <dbReference type="ARBA" id="ARBA00022692"/>
    </source>
</evidence>
<feature type="transmembrane region" description="Helical" evidence="6">
    <location>
        <begin position="250"/>
        <end position="274"/>
    </location>
</feature>
<feature type="transmembrane region" description="Helical" evidence="6">
    <location>
        <begin position="189"/>
        <end position="212"/>
    </location>
</feature>
<protein>
    <recommendedName>
        <fullName evidence="7">HTTM-like domain-containing protein</fullName>
    </recommendedName>
</protein>
<dbReference type="PANTHER" id="PTHR39535">
    <property type="entry name" value="SPORULATION-DELAYING PROTEIN SDPB"/>
    <property type="match status" value="1"/>
</dbReference>
<dbReference type="AlphaFoldDB" id="A0A1T3NZ01"/>
<feature type="transmembrane region" description="Helical" evidence="6">
    <location>
        <begin position="150"/>
        <end position="168"/>
    </location>
</feature>
<dbReference type="STRING" id="159449.B4N89_15000"/>
<dbReference type="OrthoDB" id="128729at2"/>
<feature type="transmembrane region" description="Helical" evidence="6">
    <location>
        <begin position="315"/>
        <end position="335"/>
    </location>
</feature>
<feature type="transmembrane region" description="Helical" evidence="6">
    <location>
        <begin position="218"/>
        <end position="238"/>
    </location>
</feature>
<keyword evidence="2 6" id="KW-0812">Transmembrane</keyword>
<feature type="transmembrane region" description="Helical" evidence="6">
    <location>
        <begin position="100"/>
        <end position="120"/>
    </location>
</feature>
<dbReference type="EMBL" id="MWQN01000001">
    <property type="protein sequence ID" value="OPC82073.1"/>
    <property type="molecule type" value="Genomic_DNA"/>
</dbReference>
<evidence type="ECO:0000313" key="9">
    <source>
        <dbReference type="Proteomes" id="UP000190037"/>
    </source>
</evidence>
<evidence type="ECO:0000256" key="5">
    <source>
        <dbReference type="SAM" id="MobiDB-lite"/>
    </source>
</evidence>
<name>A0A1T3NZ01_9ACTN</name>
<dbReference type="GO" id="GO:0012505">
    <property type="term" value="C:endomembrane system"/>
    <property type="evidence" value="ECO:0007669"/>
    <property type="project" value="UniProtKB-SubCell"/>
</dbReference>